<dbReference type="PANTHER" id="PTHR43708">
    <property type="entry name" value="CONSERVED EXPRESSED OXIDOREDUCTASE (EUROFUNG)"/>
    <property type="match status" value="1"/>
</dbReference>
<evidence type="ECO:0000256" key="2">
    <source>
        <dbReference type="ARBA" id="ARBA00023002"/>
    </source>
</evidence>
<gene>
    <name evidence="5" type="ORF">GCM10011585_14620</name>
</gene>
<protein>
    <submittedName>
        <fullName evidence="5">Oxidoreductase</fullName>
    </submittedName>
</protein>
<dbReference type="AlphaFoldDB" id="A0A917HAR6"/>
<dbReference type="Pfam" id="PF22725">
    <property type="entry name" value="GFO_IDH_MocA_C3"/>
    <property type="match status" value="1"/>
</dbReference>
<feature type="domain" description="Gfo/Idh/MocA-like oxidoreductase N-terminal" evidence="3">
    <location>
        <begin position="30"/>
        <end position="147"/>
    </location>
</feature>
<dbReference type="InterPro" id="IPR055170">
    <property type="entry name" value="GFO_IDH_MocA-like_dom"/>
</dbReference>
<dbReference type="InterPro" id="IPR000683">
    <property type="entry name" value="Gfo/Idh/MocA-like_OxRdtase_N"/>
</dbReference>
<evidence type="ECO:0000313" key="6">
    <source>
        <dbReference type="Proteomes" id="UP000647241"/>
    </source>
</evidence>
<dbReference type="PANTHER" id="PTHR43708:SF5">
    <property type="entry name" value="CONSERVED EXPRESSED OXIDOREDUCTASE (EUROFUNG)-RELATED"/>
    <property type="match status" value="1"/>
</dbReference>
<evidence type="ECO:0000259" key="3">
    <source>
        <dbReference type="Pfam" id="PF01408"/>
    </source>
</evidence>
<dbReference type="Gene3D" id="3.30.360.10">
    <property type="entry name" value="Dihydrodipicolinate Reductase, domain 2"/>
    <property type="match status" value="1"/>
</dbReference>
<evidence type="ECO:0000313" key="5">
    <source>
        <dbReference type="EMBL" id="GGG73242.1"/>
    </source>
</evidence>
<dbReference type="GO" id="GO:0016491">
    <property type="term" value="F:oxidoreductase activity"/>
    <property type="evidence" value="ECO:0007669"/>
    <property type="project" value="UniProtKB-KW"/>
</dbReference>
<reference evidence="5" key="2">
    <citation type="submission" date="2020-09" db="EMBL/GenBank/DDBJ databases">
        <authorList>
            <person name="Sun Q."/>
            <person name="Zhou Y."/>
        </authorList>
    </citation>
    <scope>NUCLEOTIDE SEQUENCE</scope>
    <source>
        <strain evidence="5">CGMCC 1.12997</strain>
    </source>
</reference>
<dbReference type="SUPFAM" id="SSF55347">
    <property type="entry name" value="Glyceraldehyde-3-phosphate dehydrogenase-like, C-terminal domain"/>
    <property type="match status" value="1"/>
</dbReference>
<dbReference type="EMBL" id="BMGT01000002">
    <property type="protein sequence ID" value="GGG73242.1"/>
    <property type="molecule type" value="Genomic_DNA"/>
</dbReference>
<dbReference type="SUPFAM" id="SSF51735">
    <property type="entry name" value="NAD(P)-binding Rossmann-fold domains"/>
    <property type="match status" value="1"/>
</dbReference>
<dbReference type="InterPro" id="IPR036291">
    <property type="entry name" value="NAD(P)-bd_dom_sf"/>
</dbReference>
<dbReference type="Pfam" id="PF01408">
    <property type="entry name" value="GFO_IDH_MocA"/>
    <property type="match status" value="1"/>
</dbReference>
<name>A0A917HAR6_9BACT</name>
<keyword evidence="6" id="KW-1185">Reference proteome</keyword>
<dbReference type="InterPro" id="IPR051317">
    <property type="entry name" value="Gfo/Idh/MocA_oxidoreduct"/>
</dbReference>
<evidence type="ECO:0000256" key="1">
    <source>
        <dbReference type="ARBA" id="ARBA00010928"/>
    </source>
</evidence>
<dbReference type="GO" id="GO:0000166">
    <property type="term" value="F:nucleotide binding"/>
    <property type="evidence" value="ECO:0007669"/>
    <property type="project" value="InterPro"/>
</dbReference>
<dbReference type="Gene3D" id="3.40.50.720">
    <property type="entry name" value="NAD(P)-binding Rossmann-like Domain"/>
    <property type="match status" value="1"/>
</dbReference>
<accession>A0A917HAR6</accession>
<dbReference type="RefSeq" id="WP_188553531.1">
    <property type="nucleotide sequence ID" value="NZ_BMGT01000002.1"/>
</dbReference>
<organism evidence="5 6">
    <name type="scientific">Edaphobacter dinghuensis</name>
    <dbReference type="NCBI Taxonomy" id="1560005"/>
    <lineage>
        <taxon>Bacteria</taxon>
        <taxon>Pseudomonadati</taxon>
        <taxon>Acidobacteriota</taxon>
        <taxon>Terriglobia</taxon>
        <taxon>Terriglobales</taxon>
        <taxon>Acidobacteriaceae</taxon>
        <taxon>Edaphobacter</taxon>
    </lineage>
</organism>
<keyword evidence="2" id="KW-0560">Oxidoreductase</keyword>
<feature type="domain" description="GFO/IDH/MocA-like oxidoreductase" evidence="4">
    <location>
        <begin position="157"/>
        <end position="259"/>
    </location>
</feature>
<dbReference type="Proteomes" id="UP000647241">
    <property type="component" value="Unassembled WGS sequence"/>
</dbReference>
<comment type="caution">
    <text evidence="5">The sequence shown here is derived from an EMBL/GenBank/DDBJ whole genome shotgun (WGS) entry which is preliminary data.</text>
</comment>
<comment type="similarity">
    <text evidence="1">Belongs to the Gfo/Idh/MocA family.</text>
</comment>
<evidence type="ECO:0000259" key="4">
    <source>
        <dbReference type="Pfam" id="PF22725"/>
    </source>
</evidence>
<sequence>MSDAFAHTSSSLLEIIAQVQPPRPKRIRPIVIIGAGGIVRSAHLPAYKKAGFPVVGIMDASSEKAAELALAEGITHSFASIAETLRFAPKDCVFDIAVPASQLFSIMQELPQGAVVLMQKPMGETLEEARAIRDICRNKGFTAAVNFSLRYSPNNLAVQALASNGLLGEIHDIEVQTRTYTPWHLWTFLSTAPRLEILYHSIHYFDLIRSWLGNPHSVYARTVKHPLSANLAATRTTAILDYGDSKRVFVTTNHGHNFGSAHQHSYVQWEGLTGAARISMGVNLDYPKGKPDTLEYAARGNMAATWQTLPVSGNNFPDAFMGTMGALQAFAEGSIATLPSHFEDAFQTMALVEALYQSSERSGYPIAYTD</sequence>
<reference evidence="5" key="1">
    <citation type="journal article" date="2014" name="Int. J. Syst. Evol. Microbiol.">
        <title>Complete genome sequence of Corynebacterium casei LMG S-19264T (=DSM 44701T), isolated from a smear-ripened cheese.</title>
        <authorList>
            <consortium name="US DOE Joint Genome Institute (JGI-PGF)"/>
            <person name="Walter F."/>
            <person name="Albersmeier A."/>
            <person name="Kalinowski J."/>
            <person name="Ruckert C."/>
        </authorList>
    </citation>
    <scope>NUCLEOTIDE SEQUENCE</scope>
    <source>
        <strain evidence="5">CGMCC 1.12997</strain>
    </source>
</reference>
<proteinExistence type="inferred from homology"/>